<name>A0ABD3F9X0_9STRA</name>
<dbReference type="InterPro" id="IPR031968">
    <property type="entry name" value="VASt"/>
</dbReference>
<dbReference type="PANTHER" id="PTHR47666:SF1">
    <property type="entry name" value="PROTEIN VASCULAR ASSOCIATED DEATH 1, CHLOROPLASTIC"/>
    <property type="match status" value="1"/>
</dbReference>
<keyword evidence="2" id="KW-0812">Transmembrane</keyword>
<feature type="region of interest" description="Disordered" evidence="5">
    <location>
        <begin position="276"/>
        <end position="373"/>
    </location>
</feature>
<evidence type="ECO:0000259" key="6">
    <source>
        <dbReference type="PROSITE" id="PS51778"/>
    </source>
</evidence>
<keyword evidence="3" id="KW-1133">Transmembrane helix</keyword>
<evidence type="ECO:0000313" key="8">
    <source>
        <dbReference type="Proteomes" id="UP001632037"/>
    </source>
</evidence>
<keyword evidence="8" id="KW-1185">Reference proteome</keyword>
<reference evidence="7 8" key="1">
    <citation type="submission" date="2024-09" db="EMBL/GenBank/DDBJ databases">
        <title>Genome sequencing and assembly of Phytophthora oleae, isolate VK10A, causative agent of rot of olive drupes.</title>
        <authorList>
            <person name="Conti Taguali S."/>
            <person name="Riolo M."/>
            <person name="La Spada F."/>
            <person name="Cacciola S.O."/>
            <person name="Dionisio G."/>
        </authorList>
    </citation>
    <scope>NUCLEOTIDE SEQUENCE [LARGE SCALE GENOMIC DNA]</scope>
    <source>
        <strain evidence="7 8">VK10A</strain>
    </source>
</reference>
<feature type="region of interest" description="Disordered" evidence="5">
    <location>
        <begin position="566"/>
        <end position="615"/>
    </location>
</feature>
<evidence type="ECO:0000256" key="1">
    <source>
        <dbReference type="ARBA" id="ARBA00004167"/>
    </source>
</evidence>
<keyword evidence="4" id="KW-0472">Membrane</keyword>
<comment type="caution">
    <text evidence="7">The sequence shown here is derived from an EMBL/GenBank/DDBJ whole genome shotgun (WGS) entry which is preliminary data.</text>
</comment>
<dbReference type="Pfam" id="PF16016">
    <property type="entry name" value="VASt"/>
    <property type="match status" value="1"/>
</dbReference>
<dbReference type="PANTHER" id="PTHR47666">
    <property type="entry name" value="PROTEIN VASCULAR ASSOCIATED DEATH 1, CHLOROPLASTIC"/>
    <property type="match status" value="1"/>
</dbReference>
<feature type="compositionally biased region" description="Low complexity" evidence="5">
    <location>
        <begin position="292"/>
        <end position="311"/>
    </location>
</feature>
<dbReference type="InterPro" id="IPR004182">
    <property type="entry name" value="GRAM"/>
</dbReference>
<feature type="region of interest" description="Disordered" evidence="5">
    <location>
        <begin position="1"/>
        <end position="141"/>
    </location>
</feature>
<dbReference type="CDD" id="cd13220">
    <property type="entry name" value="PH-GRAM_GRAMDC"/>
    <property type="match status" value="1"/>
</dbReference>
<dbReference type="GO" id="GO:0016020">
    <property type="term" value="C:membrane"/>
    <property type="evidence" value="ECO:0007669"/>
    <property type="project" value="UniProtKB-SubCell"/>
</dbReference>
<evidence type="ECO:0000256" key="4">
    <source>
        <dbReference type="ARBA" id="ARBA00023136"/>
    </source>
</evidence>
<organism evidence="7 8">
    <name type="scientific">Phytophthora oleae</name>
    <dbReference type="NCBI Taxonomy" id="2107226"/>
    <lineage>
        <taxon>Eukaryota</taxon>
        <taxon>Sar</taxon>
        <taxon>Stramenopiles</taxon>
        <taxon>Oomycota</taxon>
        <taxon>Peronosporomycetes</taxon>
        <taxon>Peronosporales</taxon>
        <taxon>Peronosporaceae</taxon>
        <taxon>Phytophthora</taxon>
    </lineage>
</organism>
<feature type="compositionally biased region" description="Acidic residues" evidence="5">
    <location>
        <begin position="317"/>
        <end position="336"/>
    </location>
</feature>
<feature type="compositionally biased region" description="Low complexity" evidence="5">
    <location>
        <begin position="102"/>
        <end position="112"/>
    </location>
</feature>
<dbReference type="EMBL" id="JBIMZQ010000031">
    <property type="protein sequence ID" value="KAL3662501.1"/>
    <property type="molecule type" value="Genomic_DNA"/>
</dbReference>
<dbReference type="AlphaFoldDB" id="A0ABD3F9X0"/>
<gene>
    <name evidence="7" type="ORF">V7S43_012356</name>
</gene>
<dbReference type="Pfam" id="PF02893">
    <property type="entry name" value="GRAM"/>
    <property type="match status" value="1"/>
</dbReference>
<dbReference type="PROSITE" id="PS51778">
    <property type="entry name" value="VAST"/>
    <property type="match status" value="1"/>
</dbReference>
<dbReference type="InterPro" id="IPR011993">
    <property type="entry name" value="PH-like_dom_sf"/>
</dbReference>
<sequence length="678" mass="76487">MIAKLSVKTKKHVAVSKSVNTAQDMELSALRTLASAFSSPSSSTSSRDSRHEHRHRHQPRRTTTEEEEDDVYHRHRKNRQKTFEQQQRRHRERRHTNSTDKSMSSSRASSGRSSRKESDELSLASTCDDRPRLTLPLGKDFLPVDSATQAEREEQEQEQVRDQVICMIFDLPESTQFYQDFSCAIASTLAMHGRMYPTSSHVCFYSNVFGRERKILIPYESIREIEKTTTMVFQHSIHLATFDKEEYTFTSFWGNNRDSCYDLIVKTRDRVLRELRPSGANSTESRYPALPTSPVSSDSQSSAASPSTPQVNPAAEQSEEEEDVEEEREQEEEDTSASDHNESAVDNANAATKETDADDQTAPVTPRRRSVVSDVDTIAPKDISMTQVLEEVFPVSVDKFMQLFYLDNAPFGLDKFNEQTGSTEMTINPWMTPLEDEKSFGMTRSLQFRVPIDAPIGPKSSQVDVLQCLKENEHGVRVVESSTRLVDIPYGDYFSVEDRWTIVPRSSNPNACKIFIELKVVFGKSTFWKNTIETRAISDNRAKWEKWVAMAKDFLETSNLNEAVNCVPESPPTSSSSSEKAGVQDCVRKDRGSVVRHRSRSKPSHRHRSSTATVPSGARTAPVKIFPWVLVLILLLVVLRLQATLSSIEQSLLTNIQLIGDLQRQIAGFQTGACPVAA</sequence>
<feature type="compositionally biased region" description="Low complexity" evidence="5">
    <location>
        <begin position="35"/>
        <end position="46"/>
    </location>
</feature>
<accession>A0ABD3F9X0</accession>
<evidence type="ECO:0000256" key="2">
    <source>
        <dbReference type="ARBA" id="ARBA00022692"/>
    </source>
</evidence>
<dbReference type="SMART" id="SM00568">
    <property type="entry name" value="GRAM"/>
    <property type="match status" value="1"/>
</dbReference>
<evidence type="ECO:0000256" key="3">
    <source>
        <dbReference type="ARBA" id="ARBA00022989"/>
    </source>
</evidence>
<feature type="domain" description="VASt" evidence="6">
    <location>
        <begin position="384"/>
        <end position="559"/>
    </location>
</feature>
<comment type="subcellular location">
    <subcellularLocation>
        <location evidence="1">Membrane</location>
        <topology evidence="1">Single-pass membrane protein</topology>
    </subcellularLocation>
</comment>
<dbReference type="Proteomes" id="UP001632037">
    <property type="component" value="Unassembled WGS sequence"/>
</dbReference>
<evidence type="ECO:0000256" key="5">
    <source>
        <dbReference type="SAM" id="MobiDB-lite"/>
    </source>
</evidence>
<evidence type="ECO:0000313" key="7">
    <source>
        <dbReference type="EMBL" id="KAL3662501.1"/>
    </source>
</evidence>
<dbReference type="Gene3D" id="2.30.29.30">
    <property type="entry name" value="Pleckstrin-homology domain (PH domain)/Phosphotyrosine-binding domain (PTB)"/>
    <property type="match status" value="1"/>
</dbReference>
<protein>
    <recommendedName>
        <fullName evidence="6">VASt domain-containing protein</fullName>
    </recommendedName>
</protein>
<feature type="compositionally biased region" description="Basic residues" evidence="5">
    <location>
        <begin position="594"/>
        <end position="609"/>
    </location>
</feature>
<proteinExistence type="predicted"/>